<sequence>MVDNRSGGLMTDTILAVLDDIDAGLATHLATKPSKAAYSTRPGDMAMCDLRIVRSLVLLWSGQNAALTGDNDDVRQWIMDRLPDITERLERIDAHIDRAIDDDDRNAARQMIFPVINGGRDAQ</sequence>
<comment type="caution">
    <text evidence="1">The sequence shown here is derived from an EMBL/GenBank/DDBJ whole genome shotgun (WGS) entry which is preliminary data.</text>
</comment>
<evidence type="ECO:0000313" key="1">
    <source>
        <dbReference type="EMBL" id="KZB64521.1"/>
    </source>
</evidence>
<proteinExistence type="predicted"/>
<organism evidence="1 2">
    <name type="scientific">Thalassospira lucentensis</name>
    <dbReference type="NCBI Taxonomy" id="168935"/>
    <lineage>
        <taxon>Bacteria</taxon>
        <taxon>Pseudomonadati</taxon>
        <taxon>Pseudomonadota</taxon>
        <taxon>Alphaproteobacteria</taxon>
        <taxon>Rhodospirillales</taxon>
        <taxon>Thalassospiraceae</taxon>
        <taxon>Thalassospira</taxon>
    </lineage>
</organism>
<dbReference type="Proteomes" id="UP000076335">
    <property type="component" value="Unassembled WGS sequence"/>
</dbReference>
<accession>A0A154L4Y9</accession>
<dbReference type="EMBL" id="LPVY01000012">
    <property type="protein sequence ID" value="KZB64521.1"/>
    <property type="molecule type" value="Genomic_DNA"/>
</dbReference>
<dbReference type="AlphaFoldDB" id="A0A154L4Y9"/>
<gene>
    <name evidence="1" type="ORF">AUP42_01045</name>
</gene>
<protein>
    <submittedName>
        <fullName evidence="1">Uncharacterized protein</fullName>
    </submittedName>
</protein>
<evidence type="ECO:0000313" key="2">
    <source>
        <dbReference type="Proteomes" id="UP000076335"/>
    </source>
</evidence>
<name>A0A154L4Y9_9PROT</name>
<reference evidence="1 2" key="1">
    <citation type="submission" date="2015-12" db="EMBL/GenBank/DDBJ databases">
        <title>Genome sequence of Thalassospira lucentensis MCCC 1A02072.</title>
        <authorList>
            <person name="Lu L."/>
            <person name="Lai Q."/>
            <person name="Shao Z."/>
            <person name="Qian P."/>
        </authorList>
    </citation>
    <scope>NUCLEOTIDE SEQUENCE [LARGE SCALE GENOMIC DNA]</scope>
    <source>
        <strain evidence="1 2">MCCC 1A02072</strain>
    </source>
</reference>